<reference evidence="1 2" key="2">
    <citation type="journal article" date="2022" name="Mol. Ecol. Resour.">
        <title>The genomes of chicory, endive, great burdock and yacon provide insights into Asteraceae paleo-polyploidization history and plant inulin production.</title>
        <authorList>
            <person name="Fan W."/>
            <person name="Wang S."/>
            <person name="Wang H."/>
            <person name="Wang A."/>
            <person name="Jiang F."/>
            <person name="Liu H."/>
            <person name="Zhao H."/>
            <person name="Xu D."/>
            <person name="Zhang Y."/>
        </authorList>
    </citation>
    <scope>NUCLEOTIDE SEQUENCE [LARGE SCALE GENOMIC DNA]</scope>
    <source>
        <strain evidence="2">cv. Yunnan</strain>
        <tissue evidence="1">Leaves</tissue>
    </source>
</reference>
<sequence length="170" mass="18057">MIMPRKKIHKLEQKPGTGSGILAGNGNRENNWKLNMKGIPSPPCLGFVIMVLFACSYWWFPSCSNLTSEKQKPQGGYDDGVSISPPAVGNSCPYPCTPQPPPLPRRGSAIYAAPPPPPAATSCPPVAPTHGVLNAVSWGVLMPMGAMVDPAWFYIHVDCQIIAYGVGVAG</sequence>
<dbReference type="EMBL" id="CM042024">
    <property type="protein sequence ID" value="KAI3809693.1"/>
    <property type="molecule type" value="Genomic_DNA"/>
</dbReference>
<protein>
    <submittedName>
        <fullName evidence="1">Uncharacterized protein</fullName>
    </submittedName>
</protein>
<gene>
    <name evidence="1" type="ORF">L1987_19291</name>
</gene>
<accession>A0ACB9IN82</accession>
<evidence type="ECO:0000313" key="1">
    <source>
        <dbReference type="EMBL" id="KAI3809693.1"/>
    </source>
</evidence>
<proteinExistence type="predicted"/>
<reference evidence="2" key="1">
    <citation type="journal article" date="2022" name="Mol. Ecol. Resour.">
        <title>The genomes of chicory, endive, great burdock and yacon provide insights into Asteraceae palaeo-polyploidization history and plant inulin production.</title>
        <authorList>
            <person name="Fan W."/>
            <person name="Wang S."/>
            <person name="Wang H."/>
            <person name="Wang A."/>
            <person name="Jiang F."/>
            <person name="Liu H."/>
            <person name="Zhao H."/>
            <person name="Xu D."/>
            <person name="Zhang Y."/>
        </authorList>
    </citation>
    <scope>NUCLEOTIDE SEQUENCE [LARGE SCALE GENOMIC DNA]</scope>
    <source>
        <strain evidence="2">cv. Yunnan</strain>
    </source>
</reference>
<comment type="caution">
    <text evidence="1">The sequence shown here is derived from an EMBL/GenBank/DDBJ whole genome shotgun (WGS) entry which is preliminary data.</text>
</comment>
<name>A0ACB9IN82_9ASTR</name>
<keyword evidence="2" id="KW-1185">Reference proteome</keyword>
<organism evidence="1 2">
    <name type="scientific">Smallanthus sonchifolius</name>
    <dbReference type="NCBI Taxonomy" id="185202"/>
    <lineage>
        <taxon>Eukaryota</taxon>
        <taxon>Viridiplantae</taxon>
        <taxon>Streptophyta</taxon>
        <taxon>Embryophyta</taxon>
        <taxon>Tracheophyta</taxon>
        <taxon>Spermatophyta</taxon>
        <taxon>Magnoliopsida</taxon>
        <taxon>eudicotyledons</taxon>
        <taxon>Gunneridae</taxon>
        <taxon>Pentapetalae</taxon>
        <taxon>asterids</taxon>
        <taxon>campanulids</taxon>
        <taxon>Asterales</taxon>
        <taxon>Asteraceae</taxon>
        <taxon>Asteroideae</taxon>
        <taxon>Heliantheae alliance</taxon>
        <taxon>Millerieae</taxon>
        <taxon>Smallanthus</taxon>
    </lineage>
</organism>
<dbReference type="Proteomes" id="UP001056120">
    <property type="component" value="Linkage Group LG07"/>
</dbReference>
<evidence type="ECO:0000313" key="2">
    <source>
        <dbReference type="Proteomes" id="UP001056120"/>
    </source>
</evidence>